<comment type="caution">
    <text evidence="1">The sequence shown here is derived from an EMBL/GenBank/DDBJ whole genome shotgun (WGS) entry which is preliminary data.</text>
</comment>
<dbReference type="Proteomes" id="UP000620366">
    <property type="component" value="Unassembled WGS sequence"/>
</dbReference>
<organism evidence="1 2">
    <name type="scientific">Feifania hominis</name>
    <dbReference type="NCBI Taxonomy" id="2763660"/>
    <lineage>
        <taxon>Bacteria</taxon>
        <taxon>Bacillati</taxon>
        <taxon>Bacillota</taxon>
        <taxon>Clostridia</taxon>
        <taxon>Eubacteriales</taxon>
        <taxon>Feifaniaceae</taxon>
        <taxon>Feifania</taxon>
    </lineage>
</organism>
<evidence type="ECO:0000313" key="1">
    <source>
        <dbReference type="EMBL" id="MBC8536925.1"/>
    </source>
</evidence>
<dbReference type="RefSeq" id="WP_249300984.1">
    <property type="nucleotide sequence ID" value="NZ_JACRSP010000004.1"/>
</dbReference>
<accession>A0A926DH23</accession>
<dbReference type="AlphaFoldDB" id="A0A926DH23"/>
<keyword evidence="2" id="KW-1185">Reference proteome</keyword>
<gene>
    <name evidence="1" type="ORF">H8695_09525</name>
</gene>
<dbReference type="EMBL" id="JACRSP010000004">
    <property type="protein sequence ID" value="MBC8536925.1"/>
    <property type="molecule type" value="Genomic_DNA"/>
</dbReference>
<evidence type="ECO:0000313" key="2">
    <source>
        <dbReference type="Proteomes" id="UP000620366"/>
    </source>
</evidence>
<sequence>MRRKTILLILLALLAISLCLLAVSGSLLGRRPFSRLTADKIRGVHLTLQPPEWSTELTEPADLETLAALLQKLRVYRESNGGQHYAGQLVTYTLTLQDGTVHTIGAFTPFLFIDEVCYEAEYAPCEKIVSFGSSFLP</sequence>
<name>A0A926DH23_9FIRM</name>
<proteinExistence type="predicted"/>
<protein>
    <submittedName>
        <fullName evidence="1">Uncharacterized protein</fullName>
    </submittedName>
</protein>
<reference evidence="1" key="1">
    <citation type="submission" date="2020-08" db="EMBL/GenBank/DDBJ databases">
        <title>Genome public.</title>
        <authorList>
            <person name="Liu C."/>
            <person name="Sun Q."/>
        </authorList>
    </citation>
    <scope>NUCLEOTIDE SEQUENCE</scope>
    <source>
        <strain evidence="1">BX7</strain>
    </source>
</reference>